<dbReference type="InterPro" id="IPR029044">
    <property type="entry name" value="Nucleotide-diphossugar_trans"/>
</dbReference>
<gene>
    <name evidence="2" type="ORF">SAMN05660841_02877</name>
</gene>
<dbReference type="Proteomes" id="UP000190150">
    <property type="component" value="Unassembled WGS sequence"/>
</dbReference>
<evidence type="ECO:0000313" key="2">
    <source>
        <dbReference type="EMBL" id="SKB88802.1"/>
    </source>
</evidence>
<dbReference type="Gene3D" id="3.90.550.10">
    <property type="entry name" value="Spore Coat Polysaccharide Biosynthesis Protein SpsA, Chain A"/>
    <property type="match status" value="1"/>
</dbReference>
<evidence type="ECO:0000259" key="1">
    <source>
        <dbReference type="Pfam" id="PF00535"/>
    </source>
</evidence>
<dbReference type="CDD" id="cd06433">
    <property type="entry name" value="GT_2_WfgS_like"/>
    <property type="match status" value="1"/>
</dbReference>
<dbReference type="Pfam" id="PF00535">
    <property type="entry name" value="Glycos_transf_2"/>
    <property type="match status" value="1"/>
</dbReference>
<keyword evidence="3" id="KW-1185">Reference proteome</keyword>
<dbReference type="OrthoDB" id="9788101at2"/>
<feature type="domain" description="Glycosyltransferase 2-like" evidence="1">
    <location>
        <begin position="6"/>
        <end position="132"/>
    </location>
</feature>
<protein>
    <submittedName>
        <fullName evidence="2">Glycosyltransferase involved in cell wall bisynthesis</fullName>
    </submittedName>
</protein>
<dbReference type="PANTHER" id="PTHR22916">
    <property type="entry name" value="GLYCOSYLTRANSFERASE"/>
    <property type="match status" value="1"/>
</dbReference>
<name>A0A1T5EXY5_9SPHI</name>
<sequence length="243" mass="28032">MQSIISIITVVFNGVLTIENSIKSVLSQNVRNFQYIVIDGGSTDGTVEVVEKYLDQIDVFLSEKDEGIYDAMNKGISLAKGNFLYFLGADDFLYNSFVTKNIEYYTSQDNCDLIFGDVKYDTGDFVRSKFDWTLLLHNSLHHQGTFYNVKLFDQFRYDTSFRLISDYELNLKLYLNKRNLVVKKVPLTISLCSDNGASRSMLSIALRETNQIREKCLGATKSFIFSLLYKLKLKLWHVRHNQL</sequence>
<dbReference type="EMBL" id="FUZF01000013">
    <property type="protein sequence ID" value="SKB88802.1"/>
    <property type="molecule type" value="Genomic_DNA"/>
</dbReference>
<accession>A0A1T5EXY5</accession>
<dbReference type="PANTHER" id="PTHR22916:SF67">
    <property type="entry name" value="COLANIC ACID BIOSYNTHESIS GLYCOSYL TRANSFERASE WCAE-RELATED"/>
    <property type="match status" value="1"/>
</dbReference>
<evidence type="ECO:0000313" key="3">
    <source>
        <dbReference type="Proteomes" id="UP000190150"/>
    </source>
</evidence>
<dbReference type="GO" id="GO:0016758">
    <property type="term" value="F:hexosyltransferase activity"/>
    <property type="evidence" value="ECO:0007669"/>
    <property type="project" value="UniProtKB-ARBA"/>
</dbReference>
<dbReference type="RefSeq" id="WP_079643969.1">
    <property type="nucleotide sequence ID" value="NZ_FUZF01000013.1"/>
</dbReference>
<dbReference type="InterPro" id="IPR001173">
    <property type="entry name" value="Glyco_trans_2-like"/>
</dbReference>
<dbReference type="STRING" id="1513896.SAMN05660841_02877"/>
<proteinExistence type="predicted"/>
<organism evidence="2 3">
    <name type="scientific">Sphingobacterium nematocida</name>
    <dbReference type="NCBI Taxonomy" id="1513896"/>
    <lineage>
        <taxon>Bacteria</taxon>
        <taxon>Pseudomonadati</taxon>
        <taxon>Bacteroidota</taxon>
        <taxon>Sphingobacteriia</taxon>
        <taxon>Sphingobacteriales</taxon>
        <taxon>Sphingobacteriaceae</taxon>
        <taxon>Sphingobacterium</taxon>
    </lineage>
</organism>
<dbReference type="AlphaFoldDB" id="A0A1T5EXY5"/>
<keyword evidence="2" id="KW-0808">Transferase</keyword>
<reference evidence="3" key="1">
    <citation type="submission" date="2017-02" db="EMBL/GenBank/DDBJ databases">
        <authorList>
            <person name="Varghese N."/>
            <person name="Submissions S."/>
        </authorList>
    </citation>
    <scope>NUCLEOTIDE SEQUENCE [LARGE SCALE GENOMIC DNA]</scope>
    <source>
        <strain evidence="3">DSM 24091</strain>
    </source>
</reference>
<dbReference type="SUPFAM" id="SSF53448">
    <property type="entry name" value="Nucleotide-diphospho-sugar transferases"/>
    <property type="match status" value="1"/>
</dbReference>